<protein>
    <recommendedName>
        <fullName evidence="3">Gingipain domain-containing protein</fullName>
    </recommendedName>
</protein>
<evidence type="ECO:0000313" key="2">
    <source>
        <dbReference type="Proteomes" id="UP000663400"/>
    </source>
</evidence>
<proteinExistence type="predicted"/>
<keyword evidence="2" id="KW-1185">Reference proteome</keyword>
<reference evidence="1 2" key="1">
    <citation type="submission" date="2021-02" db="EMBL/GenBank/DDBJ databases">
        <title>Lysobacter arenosi sp. nov., isolated from soil of gangwondo yeongwol, south Korea.</title>
        <authorList>
            <person name="Kim K.R."/>
            <person name="Kim K.H."/>
            <person name="Jeon C.O."/>
        </authorList>
    </citation>
    <scope>NUCLEOTIDE SEQUENCE [LARGE SCALE GENOMIC DNA]</scope>
    <source>
        <strain evidence="1 2">R7</strain>
    </source>
</reference>
<organism evidence="1 2">
    <name type="scientific">Lysobacter arenosi</name>
    <dbReference type="NCBI Taxonomy" id="2795387"/>
    <lineage>
        <taxon>Bacteria</taxon>
        <taxon>Pseudomonadati</taxon>
        <taxon>Pseudomonadota</taxon>
        <taxon>Gammaproteobacteria</taxon>
        <taxon>Lysobacterales</taxon>
        <taxon>Lysobacteraceae</taxon>
        <taxon>Lysobacter</taxon>
    </lineage>
</organism>
<dbReference type="RefSeq" id="WP_207526924.1">
    <property type="nucleotide sequence ID" value="NZ_CP071517.1"/>
</dbReference>
<sequence>MNAVIDRDDVPVLNGINGATGSYLSALSLDQIARIARGEPVEAIVSSELRVRHEATDLTFGAPLGIDPQDLAQVGWGVVFAHDVAAEVVQALKPLLDLRRAQSGDLFKTFADANAYRPGEKARAWLGRNGAELGEAQVKRVPYYLLIVGGPESIPFRFQYELGVNYAVGRIAFDSAQEYGHYAQSVMAAEQRRPSTRRACFFAVRNDDDRATQMSCDLLMAPLAAALQAGPATTRSWQVQTLMAAEATKAALAGQLNGDDAPALLVTASHGMGFPKDDPLQLRHQGALLCQDWPGPRAHRGAIPGEHYFSADDVADGASTSPAIAFHFACYGAGTPQLDDYAHADGVRAEIASAPFLASLPRRLLGRAQGGTLAVVGHVERAWTYSFTWPGLGAQTHTFESCLGELMKGARVGAAMDAFSMKHADLAVSLNGELEDLKFGARPDDRSLAGLWTANNDARSYVVIGDPAVQIP</sequence>
<gene>
    <name evidence="1" type="ORF">HIV01_010515</name>
</gene>
<dbReference type="Proteomes" id="UP000663400">
    <property type="component" value="Chromosome"/>
</dbReference>
<accession>A0ABX7R6J8</accession>
<evidence type="ECO:0000313" key="1">
    <source>
        <dbReference type="EMBL" id="QSX73674.1"/>
    </source>
</evidence>
<name>A0ABX7R6J8_9GAMM</name>
<dbReference type="EMBL" id="CP071517">
    <property type="protein sequence ID" value="QSX73674.1"/>
    <property type="molecule type" value="Genomic_DNA"/>
</dbReference>
<evidence type="ECO:0008006" key="3">
    <source>
        <dbReference type="Google" id="ProtNLM"/>
    </source>
</evidence>